<keyword evidence="1" id="KW-0479">Metal-binding</keyword>
<dbReference type="Pfam" id="PF00098">
    <property type="entry name" value="zf-CCHC"/>
    <property type="match status" value="5"/>
</dbReference>
<evidence type="ECO:0000256" key="6">
    <source>
        <dbReference type="SAM" id="MobiDB-lite"/>
    </source>
</evidence>
<feature type="domain" description="CCHC-type" evidence="7">
    <location>
        <begin position="153"/>
        <end position="168"/>
    </location>
</feature>
<sequence>MARGPTAVMSNLVANPYPKAKEHVARMSLCEICDRQILTKDWTGHKNSKKHRAAEANEREELEKLKNPGGGFGDSKEFASVIEFANTNNEFSGGATTTTHDGWGSAEDFAATNTSSHNNGGGGDRACYGCGQTGHQKRDCPSGGSGGGGDRACYGCGQTGHQKRDCPQGSGGQACFNCGETGHRKTDCTQTRKPMAGGGGRACHNCGDEGHMSRECDKPRVMKCRNCDEEGHASRECAKPRDWSRVKCRNCSKFGHGEKRCPEPPTENTGGDWGYVGGSTAAAGGWGDAPVKSTGNWADDTTAVVDANTSPAC</sequence>
<dbReference type="GO" id="GO:0003676">
    <property type="term" value="F:nucleic acid binding"/>
    <property type="evidence" value="ECO:0007669"/>
    <property type="project" value="InterPro"/>
</dbReference>
<reference evidence="8" key="1">
    <citation type="submission" date="2021-07" db="EMBL/GenBank/DDBJ databases">
        <title>Genome Resource of American Ginseng Black Spot Pathogen Alternaria panax.</title>
        <authorList>
            <person name="Qiu C."/>
            <person name="Wang W."/>
            <person name="Liu Z."/>
        </authorList>
    </citation>
    <scope>NUCLEOTIDE SEQUENCE</scope>
    <source>
        <strain evidence="8">BNCC115425</strain>
    </source>
</reference>
<evidence type="ECO:0000256" key="4">
    <source>
        <dbReference type="ARBA" id="ARBA00022833"/>
    </source>
</evidence>
<keyword evidence="9" id="KW-1185">Reference proteome</keyword>
<evidence type="ECO:0000256" key="1">
    <source>
        <dbReference type="ARBA" id="ARBA00022723"/>
    </source>
</evidence>
<dbReference type="PROSITE" id="PS50158">
    <property type="entry name" value="ZF_CCHC"/>
    <property type="match status" value="6"/>
</dbReference>
<protein>
    <recommendedName>
        <fullName evidence="7">CCHC-type domain-containing protein</fullName>
    </recommendedName>
</protein>
<dbReference type="EMBL" id="JAANER010000006">
    <property type="protein sequence ID" value="KAG9188523.1"/>
    <property type="molecule type" value="Genomic_DNA"/>
</dbReference>
<feature type="domain" description="CCHC-type" evidence="7">
    <location>
        <begin position="203"/>
        <end position="218"/>
    </location>
</feature>
<feature type="domain" description="CCHC-type" evidence="7">
    <location>
        <begin position="247"/>
        <end position="263"/>
    </location>
</feature>
<evidence type="ECO:0000313" key="8">
    <source>
        <dbReference type="EMBL" id="KAG9188523.1"/>
    </source>
</evidence>
<dbReference type="Proteomes" id="UP001199106">
    <property type="component" value="Unassembled WGS sequence"/>
</dbReference>
<feature type="region of interest" description="Disordered" evidence="6">
    <location>
        <begin position="44"/>
        <end position="71"/>
    </location>
</feature>
<dbReference type="Gene3D" id="4.10.60.10">
    <property type="entry name" value="Zinc finger, CCHC-type"/>
    <property type="match status" value="4"/>
</dbReference>
<feature type="domain" description="CCHC-type" evidence="7">
    <location>
        <begin position="175"/>
        <end position="190"/>
    </location>
</feature>
<dbReference type="GO" id="GO:0008270">
    <property type="term" value="F:zinc ion binding"/>
    <property type="evidence" value="ECO:0007669"/>
    <property type="project" value="UniProtKB-KW"/>
</dbReference>
<comment type="caution">
    <text evidence="8">The sequence shown here is derived from an EMBL/GenBank/DDBJ whole genome shotgun (WGS) entry which is preliminary data.</text>
</comment>
<keyword evidence="4" id="KW-0862">Zinc</keyword>
<organism evidence="8 9">
    <name type="scientific">Alternaria panax</name>
    <dbReference type="NCBI Taxonomy" id="48097"/>
    <lineage>
        <taxon>Eukaryota</taxon>
        <taxon>Fungi</taxon>
        <taxon>Dikarya</taxon>
        <taxon>Ascomycota</taxon>
        <taxon>Pezizomycotina</taxon>
        <taxon>Dothideomycetes</taxon>
        <taxon>Pleosporomycetidae</taxon>
        <taxon>Pleosporales</taxon>
        <taxon>Pleosporineae</taxon>
        <taxon>Pleosporaceae</taxon>
        <taxon>Alternaria</taxon>
        <taxon>Alternaria sect. Panax</taxon>
    </lineage>
</organism>
<dbReference type="SMART" id="SM00343">
    <property type="entry name" value="ZnF_C2HC"/>
    <property type="match status" value="6"/>
</dbReference>
<dbReference type="AlphaFoldDB" id="A0AAD4FGI8"/>
<evidence type="ECO:0000259" key="7">
    <source>
        <dbReference type="PROSITE" id="PS50158"/>
    </source>
</evidence>
<feature type="domain" description="CCHC-type" evidence="7">
    <location>
        <begin position="223"/>
        <end position="237"/>
    </location>
</feature>
<feature type="domain" description="CCHC-type" evidence="7">
    <location>
        <begin position="127"/>
        <end position="142"/>
    </location>
</feature>
<dbReference type="PANTHER" id="PTHR47103:SF8">
    <property type="entry name" value="DNA-BINDING PROTEIN"/>
    <property type="match status" value="1"/>
</dbReference>
<accession>A0AAD4FGI8</accession>
<keyword evidence="2" id="KW-0677">Repeat</keyword>
<evidence type="ECO:0000256" key="2">
    <source>
        <dbReference type="ARBA" id="ARBA00022737"/>
    </source>
</evidence>
<evidence type="ECO:0000313" key="9">
    <source>
        <dbReference type="Proteomes" id="UP001199106"/>
    </source>
</evidence>
<proteinExistence type="predicted"/>
<gene>
    <name evidence="8" type="ORF">G6011_02446</name>
</gene>
<evidence type="ECO:0000256" key="5">
    <source>
        <dbReference type="PROSITE-ProRule" id="PRU00047"/>
    </source>
</evidence>
<dbReference type="PANTHER" id="PTHR47103">
    <property type="entry name" value="DNA-BINDING PROTEIN"/>
    <property type="match status" value="1"/>
</dbReference>
<dbReference type="SUPFAM" id="SSF57756">
    <property type="entry name" value="Retrovirus zinc finger-like domains"/>
    <property type="match status" value="4"/>
</dbReference>
<dbReference type="Pfam" id="PF14392">
    <property type="entry name" value="zf-CCHC_4"/>
    <property type="match status" value="1"/>
</dbReference>
<name>A0AAD4FGI8_9PLEO</name>
<dbReference type="InterPro" id="IPR025836">
    <property type="entry name" value="Zn_knuckle_CX2CX4HX4C"/>
</dbReference>
<dbReference type="InterPro" id="IPR001878">
    <property type="entry name" value="Znf_CCHC"/>
</dbReference>
<dbReference type="InterPro" id="IPR036875">
    <property type="entry name" value="Znf_CCHC_sf"/>
</dbReference>
<evidence type="ECO:0000256" key="3">
    <source>
        <dbReference type="ARBA" id="ARBA00022771"/>
    </source>
</evidence>
<feature type="compositionally biased region" description="Basic and acidic residues" evidence="6">
    <location>
        <begin position="53"/>
        <end position="66"/>
    </location>
</feature>
<keyword evidence="3 5" id="KW-0863">Zinc-finger</keyword>